<keyword evidence="1" id="KW-1133">Transmembrane helix</keyword>
<dbReference type="EMBL" id="QNSA01000012">
    <property type="protein sequence ID" value="RBP69565.1"/>
    <property type="molecule type" value="Genomic_DNA"/>
</dbReference>
<evidence type="ECO:0000313" key="5">
    <source>
        <dbReference type="Proteomes" id="UP000253065"/>
    </source>
</evidence>
<evidence type="ECO:0000256" key="1">
    <source>
        <dbReference type="SAM" id="Phobius"/>
    </source>
</evidence>
<proteinExistence type="predicted"/>
<evidence type="ECO:0000313" key="4">
    <source>
        <dbReference type="Proteomes" id="UP000252795"/>
    </source>
</evidence>
<gene>
    <name evidence="3" type="ORF">DET51_1127</name>
    <name evidence="2" type="ORF">DET64_1127</name>
</gene>
<keyword evidence="1" id="KW-0812">Transmembrane</keyword>
<sequence>MNMAAALIGYGSFVLSLLAIGVVGYWKADALEAWARRRYKGTRG</sequence>
<reference evidence="3 4" key="1">
    <citation type="submission" date="2018-07" db="EMBL/GenBank/DDBJ databases">
        <title>Freshwater and sediment microbial communities from various areas in North America, analyzing microbe dynamics in response to fracking.</title>
        <authorList>
            <person name="Lamendella R."/>
        </authorList>
    </citation>
    <scope>NUCLEOTIDE SEQUENCE [LARGE SCALE GENOMIC DNA]</scope>
    <source>
        <strain evidence="3 4">114E</strain>
        <strain evidence="2 5">114E_o</strain>
    </source>
</reference>
<organism evidence="3 4">
    <name type="scientific">Marinobacter nauticus</name>
    <name type="common">Marinobacter hydrocarbonoclasticus</name>
    <name type="synonym">Marinobacter aquaeolei</name>
    <dbReference type="NCBI Taxonomy" id="2743"/>
    <lineage>
        <taxon>Bacteria</taxon>
        <taxon>Pseudomonadati</taxon>
        <taxon>Pseudomonadota</taxon>
        <taxon>Gammaproteobacteria</taxon>
        <taxon>Pseudomonadales</taxon>
        <taxon>Marinobacteraceae</taxon>
        <taxon>Marinobacter</taxon>
    </lineage>
</organism>
<name>A0A368UQX7_MARNT</name>
<comment type="caution">
    <text evidence="3">The sequence shown here is derived from an EMBL/GenBank/DDBJ whole genome shotgun (WGS) entry which is preliminary data.</text>
</comment>
<accession>A0A368UQX7</accession>
<dbReference type="Proteomes" id="UP000252795">
    <property type="component" value="Unassembled WGS sequence"/>
</dbReference>
<dbReference type="AlphaFoldDB" id="A0A368UQX7"/>
<evidence type="ECO:0000313" key="3">
    <source>
        <dbReference type="EMBL" id="RCW31209.1"/>
    </source>
</evidence>
<dbReference type="Proteomes" id="UP000253065">
    <property type="component" value="Unassembled WGS sequence"/>
</dbReference>
<dbReference type="EMBL" id="QPJB01000012">
    <property type="protein sequence ID" value="RCW31209.1"/>
    <property type="molecule type" value="Genomic_DNA"/>
</dbReference>
<feature type="transmembrane region" description="Helical" evidence="1">
    <location>
        <begin position="6"/>
        <end position="28"/>
    </location>
</feature>
<protein>
    <submittedName>
        <fullName evidence="3">Uncharacterized protein</fullName>
    </submittedName>
</protein>
<evidence type="ECO:0000313" key="2">
    <source>
        <dbReference type="EMBL" id="RBP69565.1"/>
    </source>
</evidence>
<keyword evidence="5" id="KW-1185">Reference proteome</keyword>
<keyword evidence="1" id="KW-0472">Membrane</keyword>
<dbReference type="RefSeq" id="WP_268877791.1">
    <property type="nucleotide sequence ID" value="NZ_QNSA01000012.1"/>
</dbReference>